<keyword evidence="2" id="KW-1185">Reference proteome</keyword>
<evidence type="ECO:0000313" key="2">
    <source>
        <dbReference type="Proteomes" id="UP000187209"/>
    </source>
</evidence>
<accession>A0A1R2B6F0</accession>
<dbReference type="AlphaFoldDB" id="A0A1R2B6F0"/>
<dbReference type="EMBL" id="MPUH01000907">
    <property type="protein sequence ID" value="OMJ72373.1"/>
    <property type="molecule type" value="Genomic_DNA"/>
</dbReference>
<name>A0A1R2B6F0_9CILI</name>
<organism evidence="1 2">
    <name type="scientific">Stentor coeruleus</name>
    <dbReference type="NCBI Taxonomy" id="5963"/>
    <lineage>
        <taxon>Eukaryota</taxon>
        <taxon>Sar</taxon>
        <taxon>Alveolata</taxon>
        <taxon>Ciliophora</taxon>
        <taxon>Postciliodesmatophora</taxon>
        <taxon>Heterotrichea</taxon>
        <taxon>Heterotrichida</taxon>
        <taxon>Stentoridae</taxon>
        <taxon>Stentor</taxon>
    </lineage>
</organism>
<evidence type="ECO:0000313" key="1">
    <source>
        <dbReference type="EMBL" id="OMJ72373.1"/>
    </source>
</evidence>
<protein>
    <submittedName>
        <fullName evidence="1">Uncharacterized protein</fullName>
    </submittedName>
</protein>
<proteinExistence type="predicted"/>
<comment type="caution">
    <text evidence="1">The sequence shown here is derived from an EMBL/GenBank/DDBJ whole genome shotgun (WGS) entry which is preliminary data.</text>
</comment>
<gene>
    <name evidence="1" type="ORF">SteCoe_29212</name>
</gene>
<dbReference type="Proteomes" id="UP000187209">
    <property type="component" value="Unassembled WGS sequence"/>
</dbReference>
<sequence length="100" mass="11842">MQTVLGSYDSDKYKKILFKLKDEQRILQLEELIDTERIKRRALEQEAQLLVTQIQLIKGKGKKLDKYRGTSLPKYYPDDSPYKERAIIRNTLMSTAYKEN</sequence>
<reference evidence="1 2" key="1">
    <citation type="submission" date="2016-11" db="EMBL/GenBank/DDBJ databases">
        <title>The macronuclear genome of Stentor coeruleus: a giant cell with tiny introns.</title>
        <authorList>
            <person name="Slabodnick M."/>
            <person name="Ruby J.G."/>
            <person name="Reiff S.B."/>
            <person name="Swart E.C."/>
            <person name="Gosai S."/>
            <person name="Prabakaran S."/>
            <person name="Witkowska E."/>
            <person name="Larue G.E."/>
            <person name="Fisher S."/>
            <person name="Freeman R.M."/>
            <person name="Gunawardena J."/>
            <person name="Chu W."/>
            <person name="Stover N.A."/>
            <person name="Gregory B.D."/>
            <person name="Nowacki M."/>
            <person name="Derisi J."/>
            <person name="Roy S.W."/>
            <person name="Marshall W.F."/>
            <person name="Sood P."/>
        </authorList>
    </citation>
    <scope>NUCLEOTIDE SEQUENCE [LARGE SCALE GENOMIC DNA]</scope>
    <source>
        <strain evidence="1">WM001</strain>
    </source>
</reference>